<protein>
    <submittedName>
        <fullName evidence="3">N-acylsphingosine amidohydrolase 1</fullName>
    </submittedName>
</protein>
<dbReference type="MassIVE" id="A0A1B0GTA6"/>
<keyword evidence="2" id="KW-0732">Signal</keyword>
<dbReference type="VEuPathDB" id="HostDB:ENSG00000104763"/>
<dbReference type="HGNC" id="HGNC:735">
    <property type="gene designation" value="ASAH1"/>
</dbReference>
<feature type="region of interest" description="Disordered" evidence="1">
    <location>
        <begin position="24"/>
        <end position="49"/>
    </location>
</feature>
<dbReference type="Bgee" id="ENSG00000104763">
    <property type="expression patterns" value="Expressed in heart right ventricle and 206 other cell types or tissues"/>
</dbReference>
<dbReference type="EMBL" id="KC877215">
    <property type="status" value="NOT_ANNOTATED_CDS"/>
    <property type="molecule type" value="Genomic_DNA"/>
</dbReference>
<evidence type="ECO:0000256" key="2">
    <source>
        <dbReference type="SAM" id="SignalP"/>
    </source>
</evidence>
<feature type="signal peptide" evidence="2">
    <location>
        <begin position="1"/>
        <end position="21"/>
    </location>
</feature>
<organism evidence="3 4">
    <name type="scientific">Homo sapiens</name>
    <name type="common">Human</name>
    <dbReference type="NCBI Taxonomy" id="9606"/>
    <lineage>
        <taxon>Eukaryota</taxon>
        <taxon>Metazoa</taxon>
        <taxon>Chordata</taxon>
        <taxon>Craniata</taxon>
        <taxon>Vertebrata</taxon>
        <taxon>Euteleostomi</taxon>
        <taxon>Mammalia</taxon>
        <taxon>Eutheria</taxon>
        <taxon>Euarchontoglires</taxon>
        <taxon>Primates</taxon>
        <taxon>Haplorrhini</taxon>
        <taxon>Catarrhini</taxon>
        <taxon>Hominidae</taxon>
        <taxon>Homo</taxon>
    </lineage>
</organism>
<accession>A0A1B0GTA6</accession>
<dbReference type="AlphaFoldDB" id="A0A1B0GTA6"/>
<dbReference type="PROSITE" id="PS51257">
    <property type="entry name" value="PROKAR_LIPOPROTEIN"/>
    <property type="match status" value="1"/>
</dbReference>
<dbReference type="OpenTargets" id="ENSG00000104763"/>
<proteinExistence type="predicted"/>
<name>A0A1B0GTA6_HUMAN</name>
<evidence type="ECO:0000256" key="1">
    <source>
        <dbReference type="SAM" id="MobiDB-lite"/>
    </source>
</evidence>
<dbReference type="ChiTaRS" id="ASAH1">
    <property type="organism name" value="human"/>
</dbReference>
<sequence length="81" mass="8363">MPGRSCVALVLLAAAVSCAVAQHAPPVSELEPRRREGRAGAGADGGAGVAARAVDRGLQKINLSSFRTNVQRCSSMVHHKS</sequence>
<dbReference type="GeneTree" id="ENSGT00530000063548"/>
<reference evidence="3 4" key="3">
    <citation type="journal article" date="2006" name="Nature">
        <title>DNA sequence and analysis of human chromosome 8.</title>
        <authorList>
            <person name="Nusbaum C."/>
            <person name="Mikkelsen T.S."/>
            <person name="Zody M.C."/>
            <person name="Asakawa S."/>
            <person name="Taudien S."/>
            <person name="Garber M."/>
            <person name="Kodira C.D."/>
            <person name="Schueler M.G."/>
            <person name="Shimizu A."/>
            <person name="Whittaker C.A."/>
            <person name="Chang J.L."/>
            <person name="Cuomo C.A."/>
            <person name="Dewar K."/>
            <person name="FitzGerald M.G."/>
            <person name="Yang X."/>
            <person name="Allen N.R."/>
            <person name="Anderson S."/>
            <person name="Asakawa T."/>
            <person name="Blechschmidt K."/>
            <person name="Bloom T."/>
            <person name="Borowsky M.L."/>
            <person name="Butler J."/>
            <person name="Cook A."/>
            <person name="Corum B."/>
            <person name="DeArellano K."/>
            <person name="DeCaprio D."/>
            <person name="Dooley K.T."/>
            <person name="Dorris L.III."/>
            <person name="Engels R."/>
            <person name="Glockner G."/>
            <person name="Hafez N."/>
            <person name="Hagopian D.S."/>
            <person name="Hall J.L."/>
            <person name="Ishikawa S.K."/>
            <person name="Jaffe D.B."/>
            <person name="Kamat A."/>
            <person name="Kudoh J."/>
            <person name="Lehmann R."/>
            <person name="Lokitsang T."/>
            <person name="Macdonald P."/>
            <person name="Major J.E."/>
            <person name="Matthews C.D."/>
            <person name="Mauceli E."/>
            <person name="Menzel U."/>
            <person name="Mihalev A.H."/>
            <person name="Minoshima S."/>
            <person name="Murayama Y."/>
            <person name="Naylor J.W."/>
            <person name="Nicol R."/>
            <person name="Nguyen C."/>
            <person name="O'Leary S.B."/>
            <person name="O'Neill K."/>
            <person name="Parker S.C."/>
            <person name="Polley A."/>
            <person name="Raymond C.K."/>
            <person name="Reichwald K."/>
            <person name="Rodriguez J."/>
            <person name="Sasaki T."/>
            <person name="Schilhabel M."/>
            <person name="Siddiqui R."/>
            <person name="Smith C.L."/>
            <person name="Sneddon T.P."/>
            <person name="Talamas J.A."/>
            <person name="Tenzin P."/>
            <person name="Topham K."/>
            <person name="Venkataraman V."/>
            <person name="Wen G."/>
            <person name="Yamazaki S."/>
            <person name="Young S.K."/>
            <person name="Zeng Q."/>
            <person name="Zimmer A.R."/>
            <person name="Rosenthal A."/>
            <person name="Birren B.W."/>
            <person name="Platzer M."/>
            <person name="Shimizu N."/>
            <person name="Lander E.S."/>
        </authorList>
    </citation>
    <scope>NUCLEOTIDE SEQUENCE [LARGE SCALE GENOMIC DNA]</scope>
</reference>
<dbReference type="EMBL" id="AC124242">
    <property type="status" value="NOT_ANNOTATED_CDS"/>
    <property type="molecule type" value="Genomic_DNA"/>
</dbReference>
<keyword evidence="4" id="KW-1185">Reference proteome</keyword>
<dbReference type="OrthoDB" id="5273684at2759"/>
<dbReference type="Proteomes" id="UP000005640">
    <property type="component" value="Chromosome 8"/>
</dbReference>
<reference evidence="3" key="4">
    <citation type="submission" date="2025-08" db="UniProtKB">
        <authorList>
            <consortium name="Ensembl"/>
        </authorList>
    </citation>
    <scope>IDENTIFICATION</scope>
</reference>
<reference evidence="3" key="5">
    <citation type="submission" date="2025-09" db="UniProtKB">
        <authorList>
            <consortium name="Ensembl"/>
        </authorList>
    </citation>
    <scope>IDENTIFICATION</scope>
</reference>
<evidence type="ECO:0000313" key="4">
    <source>
        <dbReference type="Proteomes" id="UP000005640"/>
    </source>
</evidence>
<reference evidence="3 4" key="2">
    <citation type="journal article" date="2004" name="Nature">
        <title>Finishing the euchromatic sequence of the human genome.</title>
        <authorList>
            <consortium name="International Human Genome Sequencing Consortium"/>
        </authorList>
    </citation>
    <scope>NUCLEOTIDE SEQUENCE [LARGE SCALE GENOMIC DNA]</scope>
</reference>
<feature type="compositionally biased region" description="Gly residues" evidence="1">
    <location>
        <begin position="39"/>
        <end position="48"/>
    </location>
</feature>
<gene>
    <name evidence="3" type="primary">ASAH1</name>
</gene>
<reference evidence="3 4" key="1">
    <citation type="journal article" date="2001" name="Nature">
        <title>Initial sequencing and analysis of the human genome.</title>
        <authorList>
            <consortium name="International Human Genome Sequencing Consortium"/>
            <person name="Lander E.S."/>
            <person name="Linton L.M."/>
            <person name="Birren B."/>
            <person name="Nusbaum C."/>
            <person name="Zody M.C."/>
            <person name="Baldwin J."/>
            <person name="Devon K."/>
            <person name="Dewar K."/>
            <person name="Doyle M."/>
            <person name="FitzHugh W."/>
            <person name="Funke R."/>
            <person name="Gage D."/>
            <person name="Harris K."/>
            <person name="Heaford A."/>
            <person name="Howland J."/>
            <person name="Kann L."/>
            <person name="Lehoczky J."/>
            <person name="LeVine R."/>
            <person name="McEwan P."/>
            <person name="McKernan K."/>
            <person name="Meldrim J."/>
            <person name="Mesirov J.P."/>
            <person name="Miranda C."/>
            <person name="Morris W."/>
            <person name="Naylor J."/>
            <person name="Raymond C."/>
            <person name="Rosetti M."/>
            <person name="Santos R."/>
            <person name="Sheridan A."/>
            <person name="Sougnez C."/>
            <person name="Stange-Thomann N."/>
            <person name="Stojanovic N."/>
            <person name="Subramanian A."/>
            <person name="Wyman D."/>
            <person name="Rogers J."/>
            <person name="Sulston J."/>
            <person name="Ainscough R."/>
            <person name="Beck S."/>
            <person name="Bentley D."/>
            <person name="Burton J."/>
            <person name="Clee C."/>
            <person name="Carter N."/>
            <person name="Coulson A."/>
            <person name="Deadman R."/>
            <person name="Deloukas P."/>
            <person name="Dunham A."/>
            <person name="Dunham I."/>
            <person name="Durbin R."/>
            <person name="French L."/>
            <person name="Grafham D."/>
            <person name="Gregory S."/>
            <person name="Hubbard T."/>
            <person name="Humphray S."/>
            <person name="Hunt A."/>
            <person name="Jones M."/>
            <person name="Lloyd C."/>
            <person name="McMurray A."/>
            <person name="Matthews L."/>
            <person name="Mercer S."/>
            <person name="Milne S."/>
            <person name="Mullikin J.C."/>
            <person name="Mungall A."/>
            <person name="Plumb R."/>
            <person name="Ross M."/>
            <person name="Shownkeen R."/>
            <person name="Sims S."/>
            <person name="Waterston R.H."/>
            <person name="Wilson R.K."/>
            <person name="Hillier L.W."/>
            <person name="McPherson J.D."/>
            <person name="Marra M.A."/>
            <person name="Mardis E.R."/>
            <person name="Fulton L.A."/>
            <person name="Chinwalla A.T."/>
            <person name="Pepin K.H."/>
            <person name="Gish W.R."/>
            <person name="Chissoe S.L."/>
            <person name="Wendl M.C."/>
            <person name="Delehaunty K.D."/>
            <person name="Miner T.L."/>
            <person name="Delehaunty A."/>
            <person name="Kramer J.B."/>
            <person name="Cook L.L."/>
            <person name="Fulton R.S."/>
            <person name="Johnson D.L."/>
            <person name="Minx P.J."/>
            <person name="Clifton S.W."/>
            <person name="Hawkins T."/>
            <person name="Branscomb E."/>
            <person name="Predki P."/>
            <person name="Richardson P."/>
            <person name="Wenning S."/>
            <person name="Slezak T."/>
            <person name="Doggett N."/>
            <person name="Cheng J.F."/>
            <person name="Olsen A."/>
            <person name="Lucas S."/>
            <person name="Elkin C."/>
            <person name="Uberbacher E."/>
            <person name="Frazier M."/>
            <person name="Gibbs R.A."/>
            <person name="Muzny D.M."/>
            <person name="Scherer S.E."/>
            <person name="Bouck J.B."/>
            <person name="Sodergren E.J."/>
            <person name="Worley K.C."/>
            <person name="Rives C.M."/>
            <person name="Gorrell J.H."/>
            <person name="Metzker M.L."/>
            <person name="Naylor S.L."/>
            <person name="Kucherlapati R.S."/>
            <person name="Nelson D.L."/>
            <person name="Weinstock G.M."/>
            <person name="Sakaki Y."/>
            <person name="Fujiyama A."/>
            <person name="Hattori M."/>
            <person name="Yada T."/>
            <person name="Toyoda A."/>
            <person name="Itoh T."/>
            <person name="Kawagoe C."/>
            <person name="Watanabe H."/>
            <person name="Totoki Y."/>
            <person name="Taylor T."/>
            <person name="Weissenbach J."/>
            <person name="Heilig R."/>
            <person name="Saurin W."/>
            <person name="Artiguenave F."/>
            <person name="Brottier P."/>
            <person name="Bruls T."/>
            <person name="Pelletier E."/>
            <person name="Robert C."/>
            <person name="Wincker P."/>
            <person name="Smith D.R."/>
            <person name="Doucette-Stamm L."/>
            <person name="Rubenfield M."/>
            <person name="Weinstock K."/>
            <person name="Lee H.M."/>
            <person name="Dubois J."/>
            <person name="Rosenthal A."/>
            <person name="Platzer M."/>
            <person name="Nyakatura G."/>
            <person name="Taudien S."/>
            <person name="Rump A."/>
            <person name="Yang H."/>
            <person name="Yu J."/>
            <person name="Wang J."/>
            <person name="Huang G."/>
            <person name="Gu J."/>
            <person name="Hood L."/>
            <person name="Rowen L."/>
            <person name="Madan A."/>
            <person name="Qin S."/>
            <person name="Davis R.W."/>
            <person name="Federspiel N.A."/>
            <person name="Abola A.P."/>
            <person name="Proctor M.J."/>
            <person name="Myers R.M."/>
            <person name="Schmutz J."/>
            <person name="Dickson M."/>
            <person name="Grimwood J."/>
            <person name="Cox D.R."/>
            <person name="Olson M.V."/>
            <person name="Kaul R."/>
            <person name="Raymond C."/>
            <person name="Shimizu N."/>
            <person name="Kawasaki K."/>
            <person name="Minoshima S."/>
            <person name="Evans G.A."/>
            <person name="Athanasiou M."/>
            <person name="Schultz R."/>
            <person name="Roe B.A."/>
            <person name="Chen F."/>
            <person name="Pan H."/>
            <person name="Ramser J."/>
            <person name="Lehrach H."/>
            <person name="Reinhardt R."/>
            <person name="McCombie W.R."/>
            <person name="de la Bastide M."/>
            <person name="Dedhia N."/>
            <person name="Blocker H."/>
            <person name="Hornischer K."/>
            <person name="Nordsiek G."/>
            <person name="Agarwala R."/>
            <person name="Aravind L."/>
            <person name="Bailey J.A."/>
            <person name="Bateman A."/>
            <person name="Batzoglou S."/>
            <person name="Birney E."/>
            <person name="Bork P."/>
            <person name="Brown D.G."/>
            <person name="Burge C.B."/>
            <person name="Cerutti L."/>
            <person name="Chen H.C."/>
            <person name="Church D."/>
            <person name="Clamp M."/>
            <person name="Copley R.R."/>
            <person name="Doerks T."/>
            <person name="Eddy S.R."/>
            <person name="Eichler E.E."/>
            <person name="Furey T.S."/>
            <person name="Galagan J."/>
            <person name="Gilbert J.G."/>
            <person name="Harmon C."/>
            <person name="Hayashizaki Y."/>
            <person name="Haussler D."/>
            <person name="Hermjakob H."/>
            <person name="Hokamp K."/>
            <person name="Jang W."/>
            <person name="Johnson L.S."/>
            <person name="Jones T.A."/>
            <person name="Kasif S."/>
            <person name="Kaspryzk A."/>
            <person name="Kennedy S."/>
            <person name="Kent W.J."/>
            <person name="Kitts P."/>
            <person name="Koonin E.V."/>
            <person name="Korf I."/>
            <person name="Kulp D."/>
            <person name="Lancet D."/>
            <person name="Lowe T.M."/>
            <person name="McLysaght A."/>
            <person name="Mikkelsen T."/>
            <person name="Moran J.V."/>
            <person name="Mulder N."/>
            <person name="Pollara V.J."/>
            <person name="Ponting C.P."/>
            <person name="Schuler G."/>
            <person name="Schultz J."/>
            <person name="Slater G."/>
            <person name="Smit A.F."/>
            <person name="Stupka E."/>
            <person name="Szustakowski J."/>
            <person name="Thierry-Mieg D."/>
            <person name="Thierry-Mieg J."/>
            <person name="Wagner L."/>
            <person name="Wallis J."/>
            <person name="Wheeler R."/>
            <person name="Williams A."/>
            <person name="Wolf Y.I."/>
            <person name="Wolfe K.H."/>
            <person name="Yang S.P."/>
            <person name="Yeh R.F."/>
            <person name="Collins F."/>
            <person name="Guyer M.S."/>
            <person name="Peterson J."/>
            <person name="Felsenfeld A."/>
            <person name="Wetterstrand K.A."/>
            <person name="Patrinos A."/>
            <person name="Morgan M.J."/>
            <person name="de Jong P."/>
            <person name="Catanese J.J."/>
            <person name="Osoegawa K."/>
            <person name="Shizuya H."/>
            <person name="Choi S."/>
            <person name="Chen Y.J."/>
        </authorList>
    </citation>
    <scope>NUCLEOTIDE SEQUENCE [LARGE SCALE GENOMIC DNA]</scope>
</reference>
<evidence type="ECO:0000313" key="3">
    <source>
        <dbReference type="Ensembl" id="ENSP00000489617.1"/>
    </source>
</evidence>
<dbReference type="Ensembl" id="ENST00000636033.1">
    <property type="protein sequence ID" value="ENSP00000489617.1"/>
    <property type="gene ID" value="ENSG00000104763.21"/>
</dbReference>
<feature type="chain" id="PRO_5008408630" evidence="2">
    <location>
        <begin position="22"/>
        <end position="81"/>
    </location>
</feature>
<dbReference type="ExpressionAtlas" id="A0A1B0GTA6">
    <property type="expression patterns" value="baseline and differential"/>
</dbReference>
<dbReference type="Ensembl" id="ENST00000636033.1">
    <property type="protein sequence ID" value="ENSP00000489617.1"/>
    <property type="gene ID" value="ENSG00000104763.20"/>
</dbReference>